<name>W6JWQ2_9MICO</name>
<dbReference type="InterPro" id="IPR002656">
    <property type="entry name" value="Acyl_transf_3_dom"/>
</dbReference>
<dbReference type="GO" id="GO:0016747">
    <property type="term" value="F:acyltransferase activity, transferring groups other than amino-acyl groups"/>
    <property type="evidence" value="ECO:0007669"/>
    <property type="project" value="InterPro"/>
</dbReference>
<accession>W6JWQ2</accession>
<dbReference type="InterPro" id="IPR050879">
    <property type="entry name" value="Acyltransferase_3"/>
</dbReference>
<comment type="caution">
    <text evidence="3">The sequence shown here is derived from an EMBL/GenBank/DDBJ whole genome shotgun (WGS) entry which is preliminary data.</text>
</comment>
<dbReference type="STRING" id="1193182.BN11_230021"/>
<dbReference type="AlphaFoldDB" id="W6JWQ2"/>
<keyword evidence="1" id="KW-0472">Membrane</keyword>
<dbReference type="Proteomes" id="UP000035763">
    <property type="component" value="Unassembled WGS sequence"/>
</dbReference>
<evidence type="ECO:0000259" key="2">
    <source>
        <dbReference type="Pfam" id="PF01757"/>
    </source>
</evidence>
<feature type="transmembrane region" description="Helical" evidence="1">
    <location>
        <begin position="75"/>
        <end position="96"/>
    </location>
</feature>
<evidence type="ECO:0000313" key="4">
    <source>
        <dbReference type="Proteomes" id="UP000035763"/>
    </source>
</evidence>
<feature type="domain" description="Acyltransferase 3" evidence="2">
    <location>
        <begin position="1"/>
        <end position="143"/>
    </location>
</feature>
<evidence type="ECO:0000313" key="3">
    <source>
        <dbReference type="EMBL" id="CCH73065.1"/>
    </source>
</evidence>
<dbReference type="EMBL" id="CAJA01000146">
    <property type="protein sequence ID" value="CCH73065.1"/>
    <property type="molecule type" value="Genomic_DNA"/>
</dbReference>
<dbReference type="Pfam" id="PF01757">
    <property type="entry name" value="Acyl_transf_3"/>
    <property type="match status" value="1"/>
</dbReference>
<feature type="transmembrane region" description="Helical" evidence="1">
    <location>
        <begin position="134"/>
        <end position="156"/>
    </location>
</feature>
<feature type="transmembrane region" description="Helical" evidence="1">
    <location>
        <begin position="38"/>
        <end position="55"/>
    </location>
</feature>
<sequence>MRFVAAMAVAISHFTYSGIVNGKISGATLPIISSISRYGYLGVDLFFVISGFVIAHSSISKSLRMFVASRVARLWPAYLACATISTLLISTCRPSWRSGVSLREYLVNLTMVPNLINVDYIEPVYWTLWSELRFYIMVAILTTIGISRGRLIGLAWA</sequence>
<proteinExistence type="predicted"/>
<gene>
    <name evidence="3" type="ORF">BN11_230021</name>
</gene>
<dbReference type="PANTHER" id="PTHR23028">
    <property type="entry name" value="ACETYLTRANSFERASE"/>
    <property type="match status" value="1"/>
</dbReference>
<protein>
    <submittedName>
        <fullName evidence="3">Putative membrane protein</fullName>
    </submittedName>
</protein>
<dbReference type="PANTHER" id="PTHR23028:SF53">
    <property type="entry name" value="ACYL_TRANSF_3 DOMAIN-CONTAINING PROTEIN"/>
    <property type="match status" value="1"/>
</dbReference>
<organism evidence="3 4">
    <name type="scientific">Nostocoides australiense Ben110</name>
    <dbReference type="NCBI Taxonomy" id="1193182"/>
    <lineage>
        <taxon>Bacteria</taxon>
        <taxon>Bacillati</taxon>
        <taxon>Actinomycetota</taxon>
        <taxon>Actinomycetes</taxon>
        <taxon>Micrococcales</taxon>
        <taxon>Intrasporangiaceae</taxon>
        <taxon>Nostocoides</taxon>
    </lineage>
</organism>
<keyword evidence="1" id="KW-1133">Transmembrane helix</keyword>
<keyword evidence="1" id="KW-0812">Transmembrane</keyword>
<dbReference type="GO" id="GO:0016020">
    <property type="term" value="C:membrane"/>
    <property type="evidence" value="ECO:0007669"/>
    <property type="project" value="TreeGrafter"/>
</dbReference>
<evidence type="ECO:0000256" key="1">
    <source>
        <dbReference type="SAM" id="Phobius"/>
    </source>
</evidence>
<dbReference type="GO" id="GO:0009103">
    <property type="term" value="P:lipopolysaccharide biosynthetic process"/>
    <property type="evidence" value="ECO:0007669"/>
    <property type="project" value="TreeGrafter"/>
</dbReference>
<keyword evidence="4" id="KW-1185">Reference proteome</keyword>
<reference evidence="3 4" key="1">
    <citation type="journal article" date="2013" name="ISME J.">
        <title>A metabolic model for members of the genus Tetrasphaera involved in enhanced biological phosphorus removal.</title>
        <authorList>
            <person name="Kristiansen R."/>
            <person name="Nguyen H.T.T."/>
            <person name="Saunders A.M."/>
            <person name="Nielsen J.L."/>
            <person name="Wimmer R."/>
            <person name="Le V.Q."/>
            <person name="McIlroy S.J."/>
            <person name="Petrovski S."/>
            <person name="Seviour R.J."/>
            <person name="Calteau A."/>
            <person name="Nielsen K.L."/>
            <person name="Nielsen P.H."/>
        </authorList>
    </citation>
    <scope>NUCLEOTIDE SEQUENCE [LARGE SCALE GENOMIC DNA]</scope>
    <source>
        <strain evidence="3 4">Ben110</strain>
    </source>
</reference>